<keyword evidence="7" id="KW-1185">Reference proteome</keyword>
<keyword evidence="4" id="KW-0804">Transcription</keyword>
<comment type="caution">
    <text evidence="6">The sequence shown here is derived from an EMBL/GenBank/DDBJ whole genome shotgun (WGS) entry which is preliminary data.</text>
</comment>
<keyword evidence="2" id="KW-0805">Transcription regulation</keyword>
<dbReference type="InterPro" id="IPR036390">
    <property type="entry name" value="WH_DNA-bd_sf"/>
</dbReference>
<gene>
    <name evidence="6" type="ORF">RGQ15_20580</name>
</gene>
<dbReference type="PANTHER" id="PTHR30537:SF74">
    <property type="entry name" value="HTH-TYPE TRANSCRIPTIONAL REGULATOR TRPI"/>
    <property type="match status" value="1"/>
</dbReference>
<dbReference type="PANTHER" id="PTHR30537">
    <property type="entry name" value="HTH-TYPE TRANSCRIPTIONAL REGULATOR"/>
    <property type="match status" value="1"/>
</dbReference>
<comment type="similarity">
    <text evidence="1">Belongs to the LysR transcriptional regulatory family.</text>
</comment>
<reference evidence="7" key="1">
    <citation type="submission" date="2023-07" db="EMBL/GenBank/DDBJ databases">
        <title>Paracoccus sp. MBLB3053 whole genome sequence.</title>
        <authorList>
            <person name="Hwang C.Y."/>
            <person name="Cho E.-S."/>
            <person name="Seo M.-J."/>
        </authorList>
    </citation>
    <scope>NUCLEOTIDE SEQUENCE [LARGE SCALE GENOMIC DNA]</scope>
    <source>
        <strain evidence="7">MBLB3053</strain>
    </source>
</reference>
<evidence type="ECO:0000256" key="4">
    <source>
        <dbReference type="ARBA" id="ARBA00023163"/>
    </source>
</evidence>
<dbReference type="InterPro" id="IPR005119">
    <property type="entry name" value="LysR_subst-bd"/>
</dbReference>
<name>A0ABU2HY08_9RHOB</name>
<dbReference type="SUPFAM" id="SSF53850">
    <property type="entry name" value="Periplasmic binding protein-like II"/>
    <property type="match status" value="1"/>
</dbReference>
<organism evidence="6 7">
    <name type="scientific">Paracoccus aurantius</name>
    <dbReference type="NCBI Taxonomy" id="3073814"/>
    <lineage>
        <taxon>Bacteria</taxon>
        <taxon>Pseudomonadati</taxon>
        <taxon>Pseudomonadota</taxon>
        <taxon>Alphaproteobacteria</taxon>
        <taxon>Rhodobacterales</taxon>
        <taxon>Paracoccaceae</taxon>
        <taxon>Paracoccus</taxon>
    </lineage>
</organism>
<evidence type="ECO:0000256" key="2">
    <source>
        <dbReference type="ARBA" id="ARBA00023015"/>
    </source>
</evidence>
<dbReference type="RefSeq" id="WP_311162725.1">
    <property type="nucleotide sequence ID" value="NZ_JAVQLW010000005.1"/>
</dbReference>
<dbReference type="Proteomes" id="UP001269144">
    <property type="component" value="Unassembled WGS sequence"/>
</dbReference>
<keyword evidence="3" id="KW-0238">DNA-binding</keyword>
<dbReference type="SUPFAM" id="SSF46785">
    <property type="entry name" value="Winged helix' DNA-binding domain"/>
    <property type="match status" value="1"/>
</dbReference>
<sequence length="314" mass="34323">MPSPRLSLPSLNALYTFEAVGRRSSFARASEELNVTPAAVSRMVARLEDHLGVAVCTREAGGVQLTEEGAILHRATSHGLNAIAAAIEEIESRRRGVDTVSISLSTGFTTHWLMPRMSRFKERFPHVELRFQLIMGALSGPVSDVDFGMRFVDGADDRHEAAFVMPEILVPICSPGFAARGATVDLPPFDSWQPVAPAEPQQGWSHLFFAAGEGEAPKTQLFFSDYAIVVQAAMLGQGVALGWLNVVAYWLCSGALVPAMPAHRATGRRCHFINRRDRPLSQIATAVRNWMIDEVRADAKAVVETFPELGIEPF</sequence>
<evidence type="ECO:0000313" key="6">
    <source>
        <dbReference type="EMBL" id="MDS9469949.1"/>
    </source>
</evidence>
<dbReference type="Pfam" id="PF00126">
    <property type="entry name" value="HTH_1"/>
    <property type="match status" value="1"/>
</dbReference>
<evidence type="ECO:0000256" key="1">
    <source>
        <dbReference type="ARBA" id="ARBA00009437"/>
    </source>
</evidence>
<dbReference type="Gene3D" id="1.10.10.10">
    <property type="entry name" value="Winged helix-like DNA-binding domain superfamily/Winged helix DNA-binding domain"/>
    <property type="match status" value="1"/>
</dbReference>
<evidence type="ECO:0000313" key="7">
    <source>
        <dbReference type="Proteomes" id="UP001269144"/>
    </source>
</evidence>
<evidence type="ECO:0000259" key="5">
    <source>
        <dbReference type="PROSITE" id="PS50931"/>
    </source>
</evidence>
<proteinExistence type="inferred from homology"/>
<dbReference type="PROSITE" id="PS50931">
    <property type="entry name" value="HTH_LYSR"/>
    <property type="match status" value="1"/>
</dbReference>
<feature type="domain" description="HTH lysR-type" evidence="5">
    <location>
        <begin position="9"/>
        <end position="66"/>
    </location>
</feature>
<dbReference type="InterPro" id="IPR000847">
    <property type="entry name" value="LysR_HTH_N"/>
</dbReference>
<dbReference type="EMBL" id="JAVQLW010000005">
    <property type="protein sequence ID" value="MDS9469949.1"/>
    <property type="molecule type" value="Genomic_DNA"/>
</dbReference>
<dbReference type="Pfam" id="PF03466">
    <property type="entry name" value="LysR_substrate"/>
    <property type="match status" value="1"/>
</dbReference>
<evidence type="ECO:0000256" key="3">
    <source>
        <dbReference type="ARBA" id="ARBA00023125"/>
    </source>
</evidence>
<dbReference type="InterPro" id="IPR036388">
    <property type="entry name" value="WH-like_DNA-bd_sf"/>
</dbReference>
<dbReference type="InterPro" id="IPR058163">
    <property type="entry name" value="LysR-type_TF_proteobact-type"/>
</dbReference>
<protein>
    <submittedName>
        <fullName evidence="6">LysR substrate-binding domain-containing protein</fullName>
    </submittedName>
</protein>
<dbReference type="Gene3D" id="3.40.190.10">
    <property type="entry name" value="Periplasmic binding protein-like II"/>
    <property type="match status" value="2"/>
</dbReference>
<accession>A0ABU2HY08</accession>